<keyword evidence="10" id="KW-0472">Membrane</keyword>
<dbReference type="Gene3D" id="3.30.230.80">
    <property type="match status" value="1"/>
</dbReference>
<comment type="subcellular location">
    <subcellularLocation>
        <location evidence="1">Cytoplasm</location>
    </subcellularLocation>
</comment>
<dbReference type="PROSITE" id="PS00298">
    <property type="entry name" value="HSP90"/>
    <property type="match status" value="1"/>
</dbReference>
<dbReference type="GO" id="GO:0016255">
    <property type="term" value="P:attachment of GPI anchor to protein"/>
    <property type="evidence" value="ECO:0007669"/>
    <property type="project" value="InterPro"/>
</dbReference>
<keyword evidence="13" id="KW-1185">Reference proteome</keyword>
<dbReference type="AlphaFoldDB" id="A0A8J6HLF6"/>
<dbReference type="Pfam" id="PF13589">
    <property type="entry name" value="HATPase_c_3"/>
    <property type="match status" value="1"/>
</dbReference>
<accession>A0A8J6HLF6</accession>
<dbReference type="InterPro" id="IPR020568">
    <property type="entry name" value="Ribosomal_Su5_D2-typ_SF"/>
</dbReference>
<keyword evidence="6" id="KW-0067">ATP-binding</keyword>
<protein>
    <recommendedName>
        <fullName evidence="3">Heat shock protein 83</fullName>
    </recommendedName>
</protein>
<dbReference type="InterPro" id="IPR019805">
    <property type="entry name" value="Heat_shock_protein_90_CS"/>
</dbReference>
<keyword evidence="10" id="KW-1133">Transmembrane helix</keyword>
<dbReference type="GO" id="GO:0016887">
    <property type="term" value="F:ATP hydrolysis activity"/>
    <property type="evidence" value="ECO:0007669"/>
    <property type="project" value="InterPro"/>
</dbReference>
<evidence type="ECO:0000256" key="8">
    <source>
        <dbReference type="ARBA" id="ARBA00023186"/>
    </source>
</evidence>
<evidence type="ECO:0000256" key="5">
    <source>
        <dbReference type="ARBA" id="ARBA00022741"/>
    </source>
</evidence>
<dbReference type="GO" id="GO:0006506">
    <property type="term" value="P:GPI anchor biosynthetic process"/>
    <property type="evidence" value="ECO:0007669"/>
    <property type="project" value="UniProtKB-UniPathway"/>
</dbReference>
<dbReference type="GO" id="GO:0005524">
    <property type="term" value="F:ATP binding"/>
    <property type="evidence" value="ECO:0007669"/>
    <property type="project" value="UniProtKB-KW"/>
</dbReference>
<evidence type="ECO:0000313" key="12">
    <source>
        <dbReference type="EMBL" id="KAH0816161.1"/>
    </source>
</evidence>
<dbReference type="PANTHER" id="PTHR11528">
    <property type="entry name" value="HEAT SHOCK PROTEIN 90 FAMILY MEMBER"/>
    <property type="match status" value="1"/>
</dbReference>
<dbReference type="Gene3D" id="3.40.50.11260">
    <property type="match status" value="1"/>
</dbReference>
<gene>
    <name evidence="12" type="ORF">GEV33_006628</name>
</gene>
<reference evidence="12" key="1">
    <citation type="journal article" date="2020" name="J Insects Food Feed">
        <title>The yellow mealworm (Tenebrio molitor) genome: a resource for the emerging insects as food and feed industry.</title>
        <authorList>
            <person name="Eriksson T."/>
            <person name="Andere A."/>
            <person name="Kelstrup H."/>
            <person name="Emery V."/>
            <person name="Picard C."/>
        </authorList>
    </citation>
    <scope>NUCLEOTIDE SEQUENCE</scope>
    <source>
        <strain evidence="12">Stoneville</strain>
        <tissue evidence="12">Whole head</tissue>
    </source>
</reference>
<dbReference type="UniPathway" id="UPA00196"/>
<evidence type="ECO:0000256" key="2">
    <source>
        <dbReference type="ARBA" id="ARBA00008239"/>
    </source>
</evidence>
<dbReference type="InterPro" id="IPR037196">
    <property type="entry name" value="HSP90_C"/>
</dbReference>
<dbReference type="SUPFAM" id="SSF110942">
    <property type="entry name" value="HSP90 C-terminal domain"/>
    <property type="match status" value="1"/>
</dbReference>
<keyword evidence="5" id="KW-0547">Nucleotide-binding</keyword>
<dbReference type="InterPro" id="IPR019540">
    <property type="entry name" value="PtdIno-glycan_biosynth_class_S"/>
</dbReference>
<dbReference type="CDD" id="cd16927">
    <property type="entry name" value="HATPase_Hsp90-like"/>
    <property type="match status" value="1"/>
</dbReference>
<evidence type="ECO:0000256" key="3">
    <source>
        <dbReference type="ARBA" id="ARBA00021845"/>
    </source>
</evidence>
<evidence type="ECO:0000256" key="1">
    <source>
        <dbReference type="ARBA" id="ARBA00004496"/>
    </source>
</evidence>
<dbReference type="Gene3D" id="3.30.565.10">
    <property type="entry name" value="Histidine kinase-like ATPase, C-terminal domain"/>
    <property type="match status" value="1"/>
</dbReference>
<dbReference type="Gene3D" id="1.20.120.790">
    <property type="entry name" value="Heat shock protein 90, C-terminal domain"/>
    <property type="match status" value="1"/>
</dbReference>
<evidence type="ECO:0000256" key="10">
    <source>
        <dbReference type="SAM" id="Phobius"/>
    </source>
</evidence>
<dbReference type="Pfam" id="PF10510">
    <property type="entry name" value="PIG-S"/>
    <property type="match status" value="2"/>
</dbReference>
<dbReference type="SUPFAM" id="SSF54211">
    <property type="entry name" value="Ribosomal protein S5 domain 2-like"/>
    <property type="match status" value="1"/>
</dbReference>
<keyword evidence="7" id="KW-0346">Stress response</keyword>
<feature type="region of interest" description="Disordered" evidence="9">
    <location>
        <begin position="697"/>
        <end position="728"/>
    </location>
</feature>
<name>A0A8J6HLF6_TENMO</name>
<comment type="caution">
    <text evidence="12">The sequence shown here is derived from an EMBL/GenBank/DDBJ whole genome shotgun (WGS) entry which is preliminary data.</text>
</comment>
<evidence type="ECO:0000256" key="7">
    <source>
        <dbReference type="ARBA" id="ARBA00023016"/>
    </source>
</evidence>
<evidence type="ECO:0000313" key="13">
    <source>
        <dbReference type="Proteomes" id="UP000719412"/>
    </source>
</evidence>
<dbReference type="InterPro" id="IPR020575">
    <property type="entry name" value="Hsp90_N"/>
</dbReference>
<keyword evidence="8" id="KW-0143">Chaperone</keyword>
<feature type="region of interest" description="Disordered" evidence="9">
    <location>
        <begin position="219"/>
        <end position="268"/>
    </location>
</feature>
<evidence type="ECO:0000259" key="11">
    <source>
        <dbReference type="SMART" id="SM00387"/>
    </source>
</evidence>
<organism evidence="12 13">
    <name type="scientific">Tenebrio molitor</name>
    <name type="common">Yellow mealworm beetle</name>
    <dbReference type="NCBI Taxonomy" id="7067"/>
    <lineage>
        <taxon>Eukaryota</taxon>
        <taxon>Metazoa</taxon>
        <taxon>Ecdysozoa</taxon>
        <taxon>Arthropoda</taxon>
        <taxon>Hexapoda</taxon>
        <taxon>Insecta</taxon>
        <taxon>Pterygota</taxon>
        <taxon>Neoptera</taxon>
        <taxon>Endopterygota</taxon>
        <taxon>Coleoptera</taxon>
        <taxon>Polyphaga</taxon>
        <taxon>Cucujiformia</taxon>
        <taxon>Tenebrionidae</taxon>
        <taxon>Tenebrio</taxon>
    </lineage>
</organism>
<feature type="domain" description="Histidine kinase/HSP90-like ATPase" evidence="11">
    <location>
        <begin position="33"/>
        <end position="187"/>
    </location>
</feature>
<keyword evidence="10" id="KW-0812">Transmembrane</keyword>
<dbReference type="EMBL" id="JABDTM020021962">
    <property type="protein sequence ID" value="KAH0816161.1"/>
    <property type="molecule type" value="Genomic_DNA"/>
</dbReference>
<dbReference type="FunFam" id="3.30.565.10:FF:000001">
    <property type="entry name" value="Heat shock protein HSP 90-alpha"/>
    <property type="match status" value="1"/>
</dbReference>
<dbReference type="SMART" id="SM00387">
    <property type="entry name" value="HATPase_c"/>
    <property type="match status" value="1"/>
</dbReference>
<dbReference type="GO" id="GO:0140662">
    <property type="term" value="F:ATP-dependent protein folding chaperone"/>
    <property type="evidence" value="ECO:0007669"/>
    <property type="project" value="InterPro"/>
</dbReference>
<sequence>MPEENQNGEVETFAFQAEIAQLMSLIINTFYSNKEIFLRELISNSSDALDKIRYESLTNPSRLDSGKELYIKIIPNKSDGTLTIIDTGIGMTKADLVNNLGTIAKSGTKAFMEALQAGADISMIGQFGVGFYSAYLVADKVTVVSKSNDDEQYIWESSAGGSFTVRLDHGEPLGRGTKIVLHIKEDQTEFLEEHKIKEIVKKHSQFIGYPIKLVVEKEREKELSDDEAEEEKKEEEGEDKEKDKPKIEDVGEDEDEDTKKEDKKKKKTIKEKYTEDEELNKTKPIWTRNADDISQEEYGEFYKSLTNDWEDHLAVKHFSVEGQLEFRALLFVPRRVPFDLFENKKRKNNIKLYVRRVFIMDNCEELIPEYLNFIKGVVDSEDLPLNISREMLQQNKILKVIRKNLVKKCMELFEELSEDKDGYKKFYEQFSKNLKLGIHEDSQNRTKLSELLRYHTSASGDEACSLKEYVSRMKPNQKHIYFITGESKEQVANSSFVERVKKRGFEVVYMTEPIDEYVVQQMKEYDGKTLVSVTKEGLELPEDDEEKKKREEDKAKFEGLCKVMKSILDNKVEKVVVSNRLVESPCCIVTSQYGWTANMERIMKAQALRDTSTMGYMAAKKHLEINPDHSIVENLRQKAEADKNDKAVKDLVILLFETALLSSGFTLDEPQVHASRIYRMIKLGLGIDEEEAMITEDAQGGDAPAADSVEPEDASRMEESDGDKKSQETDDAEYIFRIYNIFSYTIVLFIIGLPMWWYTTRVYRATLPLDKMFDVTIPNKTDKEFGIPLSLEYDVLITIVNPDPKNLHLELDGEDIETHLQPFLDKVSPIADFVVKSQWLYLVELGAIPRKIVDHYALYEEQLPHVITPLEKKLWSHLSPRPCLNLVLYVSHCNVPLYIYNSKNERTANALFSPRWGGIYIVNPDEASCETHTFRPDLQSITSVFAVQLSKMLKMGGMEAQDLMELQRRKTEDMVDSTRRTLKSLAELLSEINSIVISDDVALKIKIAVENADLAEDLLKKGDVEGAIKNAKVAFGNAEAAFSDPSLLALLYFPDDQKYAVYIPLFLPVMIPVLMSLWTTFNRFRRGNSELANWKYTMTIEICEHEMTNMMNTKNKNPKR</sequence>
<dbReference type="InterPro" id="IPR003594">
    <property type="entry name" value="HATPase_dom"/>
</dbReference>
<evidence type="ECO:0000256" key="9">
    <source>
        <dbReference type="SAM" id="MobiDB-lite"/>
    </source>
</evidence>
<evidence type="ECO:0000256" key="4">
    <source>
        <dbReference type="ARBA" id="ARBA00022490"/>
    </source>
</evidence>
<dbReference type="FunFam" id="3.40.50.11260:FF:000001">
    <property type="entry name" value="Heat shock protein 90 alpha"/>
    <property type="match status" value="1"/>
</dbReference>
<keyword evidence="4" id="KW-0963">Cytoplasm</keyword>
<dbReference type="Pfam" id="PF00183">
    <property type="entry name" value="HSP90"/>
    <property type="match status" value="1"/>
</dbReference>
<dbReference type="GO" id="GO:0101031">
    <property type="term" value="C:protein folding chaperone complex"/>
    <property type="evidence" value="ECO:0007669"/>
    <property type="project" value="UniProtKB-ARBA"/>
</dbReference>
<dbReference type="PRINTS" id="PR00775">
    <property type="entry name" value="HEATSHOCK90"/>
</dbReference>
<dbReference type="InterPro" id="IPR036890">
    <property type="entry name" value="HATPase_C_sf"/>
</dbReference>
<dbReference type="GO" id="GO:0042765">
    <property type="term" value="C:GPI-anchor transamidase complex"/>
    <property type="evidence" value="ECO:0007669"/>
    <property type="project" value="InterPro"/>
</dbReference>
<dbReference type="FunFam" id="3.30.230.80:FF:000001">
    <property type="entry name" value="Heat shock protein 90 alpha"/>
    <property type="match status" value="1"/>
</dbReference>
<comment type="similarity">
    <text evidence="2">Belongs to the heat shock protein 90 family.</text>
</comment>
<feature type="compositionally biased region" description="Basic and acidic residues" evidence="9">
    <location>
        <begin position="230"/>
        <end position="249"/>
    </location>
</feature>
<dbReference type="HAMAP" id="MF_00505">
    <property type="entry name" value="HSP90"/>
    <property type="match status" value="1"/>
</dbReference>
<proteinExistence type="inferred from homology"/>
<feature type="compositionally biased region" description="Basic and acidic residues" evidence="9">
    <location>
        <begin position="713"/>
        <end position="728"/>
    </location>
</feature>
<dbReference type="InterPro" id="IPR001404">
    <property type="entry name" value="Hsp90_fam"/>
</dbReference>
<dbReference type="NCBIfam" id="NF003555">
    <property type="entry name" value="PRK05218.1"/>
    <property type="match status" value="1"/>
</dbReference>
<dbReference type="FunFam" id="1.20.120.790:FF:000001">
    <property type="entry name" value="Heat shock protein 90 alpha"/>
    <property type="match status" value="1"/>
</dbReference>
<dbReference type="SUPFAM" id="SSF55874">
    <property type="entry name" value="ATPase domain of HSP90 chaperone/DNA topoisomerase II/histidine kinase"/>
    <property type="match status" value="1"/>
</dbReference>
<dbReference type="GO" id="GO:0051082">
    <property type="term" value="F:unfolded protein binding"/>
    <property type="evidence" value="ECO:0007669"/>
    <property type="project" value="InterPro"/>
</dbReference>
<evidence type="ECO:0000256" key="6">
    <source>
        <dbReference type="ARBA" id="ARBA00022840"/>
    </source>
</evidence>
<feature type="transmembrane region" description="Helical" evidence="10">
    <location>
        <begin position="1059"/>
        <end position="1081"/>
    </location>
</feature>
<reference evidence="12" key="2">
    <citation type="submission" date="2021-08" db="EMBL/GenBank/DDBJ databases">
        <authorList>
            <person name="Eriksson T."/>
        </authorList>
    </citation>
    <scope>NUCLEOTIDE SEQUENCE</scope>
    <source>
        <strain evidence="12">Stoneville</strain>
        <tissue evidence="12">Whole head</tissue>
    </source>
</reference>
<dbReference type="Proteomes" id="UP000719412">
    <property type="component" value="Unassembled WGS sequence"/>
</dbReference>